<dbReference type="Proteomes" id="UP000195402">
    <property type="component" value="Unassembled WGS sequence"/>
</dbReference>
<proteinExistence type="inferred from homology"/>
<comment type="similarity">
    <text evidence="1">Belongs to the PhzF family.</text>
</comment>
<evidence type="ECO:0000256" key="1">
    <source>
        <dbReference type="ARBA" id="ARBA00008270"/>
    </source>
</evidence>
<dbReference type="InParanoid" id="A0A200Q4Z3"/>
<dbReference type="Gene3D" id="3.10.310.10">
    <property type="entry name" value="Diaminopimelate Epimerase, Chain A, domain 1"/>
    <property type="match status" value="1"/>
</dbReference>
<evidence type="ECO:0000313" key="4">
    <source>
        <dbReference type="Proteomes" id="UP000195402"/>
    </source>
</evidence>
<evidence type="ECO:0000313" key="3">
    <source>
        <dbReference type="EMBL" id="OVA05518.1"/>
    </source>
</evidence>
<keyword evidence="2" id="KW-0413">Isomerase</keyword>
<comment type="caution">
    <text evidence="3">The sequence shown here is derived from an EMBL/GenBank/DDBJ whole genome shotgun (WGS) entry which is preliminary data.</text>
</comment>
<dbReference type="InterPro" id="IPR003719">
    <property type="entry name" value="Phenazine_PhzF-like"/>
</dbReference>
<dbReference type="OMA" id="ASHYIFQ"/>
<dbReference type="OrthoDB" id="75169at2759"/>
<evidence type="ECO:0000256" key="2">
    <source>
        <dbReference type="ARBA" id="ARBA00023235"/>
    </source>
</evidence>
<name>A0A200Q4Z3_MACCD</name>
<accession>A0A200Q4Z3</accession>
<dbReference type="AlphaFoldDB" id="A0A200Q4Z3"/>
<dbReference type="GO" id="GO:0005737">
    <property type="term" value="C:cytoplasm"/>
    <property type="evidence" value="ECO:0007669"/>
    <property type="project" value="TreeGrafter"/>
</dbReference>
<organism evidence="3 4">
    <name type="scientific">Macleaya cordata</name>
    <name type="common">Five-seeded plume-poppy</name>
    <name type="synonym">Bocconia cordata</name>
    <dbReference type="NCBI Taxonomy" id="56857"/>
    <lineage>
        <taxon>Eukaryota</taxon>
        <taxon>Viridiplantae</taxon>
        <taxon>Streptophyta</taxon>
        <taxon>Embryophyta</taxon>
        <taxon>Tracheophyta</taxon>
        <taxon>Spermatophyta</taxon>
        <taxon>Magnoliopsida</taxon>
        <taxon>Ranunculales</taxon>
        <taxon>Papaveraceae</taxon>
        <taxon>Papaveroideae</taxon>
        <taxon>Macleaya</taxon>
    </lineage>
</organism>
<dbReference type="PANTHER" id="PTHR13774:SF17">
    <property type="entry name" value="PHENAZINE BIOSYNTHESIS-LIKE DOMAIN-CONTAINING PROTEIN"/>
    <property type="match status" value="1"/>
</dbReference>
<dbReference type="SUPFAM" id="SSF54506">
    <property type="entry name" value="Diaminopimelate epimerase-like"/>
    <property type="match status" value="1"/>
</dbReference>
<reference evidence="3 4" key="1">
    <citation type="journal article" date="2017" name="Mol. Plant">
        <title>The Genome of Medicinal Plant Macleaya cordata Provides New Insights into Benzylisoquinoline Alkaloids Metabolism.</title>
        <authorList>
            <person name="Liu X."/>
            <person name="Liu Y."/>
            <person name="Huang P."/>
            <person name="Ma Y."/>
            <person name="Qing Z."/>
            <person name="Tang Q."/>
            <person name="Cao H."/>
            <person name="Cheng P."/>
            <person name="Zheng Y."/>
            <person name="Yuan Z."/>
            <person name="Zhou Y."/>
            <person name="Liu J."/>
            <person name="Tang Z."/>
            <person name="Zhuo Y."/>
            <person name="Zhang Y."/>
            <person name="Yu L."/>
            <person name="Huang J."/>
            <person name="Yang P."/>
            <person name="Peng Q."/>
            <person name="Zhang J."/>
            <person name="Jiang W."/>
            <person name="Zhang Z."/>
            <person name="Lin K."/>
            <person name="Ro D.K."/>
            <person name="Chen X."/>
            <person name="Xiong X."/>
            <person name="Shang Y."/>
            <person name="Huang S."/>
            <person name="Zeng J."/>
        </authorList>
    </citation>
    <scope>NUCLEOTIDE SEQUENCE [LARGE SCALE GENOMIC DNA]</scope>
    <source>
        <strain evidence="4">cv. BLH2017</strain>
        <tissue evidence="3">Root</tissue>
    </source>
</reference>
<keyword evidence="4" id="KW-1185">Reference proteome</keyword>
<dbReference type="EMBL" id="MVGT01003118">
    <property type="protein sequence ID" value="OVA05518.1"/>
    <property type="molecule type" value="Genomic_DNA"/>
</dbReference>
<dbReference type="PANTHER" id="PTHR13774">
    <property type="entry name" value="PHENAZINE BIOSYNTHESIS PROTEIN"/>
    <property type="match status" value="1"/>
</dbReference>
<dbReference type="GO" id="GO:0016853">
    <property type="term" value="F:isomerase activity"/>
    <property type="evidence" value="ECO:0007669"/>
    <property type="project" value="UniProtKB-KW"/>
</dbReference>
<dbReference type="STRING" id="56857.A0A200Q4Z3"/>
<dbReference type="Pfam" id="PF02567">
    <property type="entry name" value="PhzC-PhzF"/>
    <property type="match status" value="1"/>
</dbReference>
<sequence length="188" mass="19994">MAAAHFLFTSGLVESNVIEFLTLSGILTAKRVPAANGHVKLNGSKFSNVVAKEGFSIELDLPATSVIECDPTEIPSIPRTLNGASMINIKKTASCGDLLVELSSGQTVADLEPQFDEIRKCAGRGVLLTGAAPRGSGFDFYSRLFCPKLGVNEASPRGGMLEVHLNEENQRVQIRGKAVTVMEGSLFA</sequence>
<gene>
    <name evidence="3" type="ORF">BVC80_441g298</name>
</gene>
<protein>
    <submittedName>
        <fullName evidence="3">Phenazine biosynthesis PhzF protein</fullName>
    </submittedName>
</protein>